<dbReference type="Proteomes" id="UP000515733">
    <property type="component" value="Chromosome"/>
</dbReference>
<organism evidence="1 2">
    <name type="scientific">Denitratisoma oestradiolicum</name>
    <dbReference type="NCBI Taxonomy" id="311182"/>
    <lineage>
        <taxon>Bacteria</taxon>
        <taxon>Pseudomonadati</taxon>
        <taxon>Pseudomonadota</taxon>
        <taxon>Betaproteobacteria</taxon>
        <taxon>Nitrosomonadales</taxon>
        <taxon>Sterolibacteriaceae</taxon>
        <taxon>Denitratisoma</taxon>
    </lineage>
</organism>
<gene>
    <name evidence="1" type="ORF">DENOEST_3813</name>
</gene>
<protein>
    <submittedName>
        <fullName evidence="1">Uncharacterized protein</fullName>
    </submittedName>
</protein>
<dbReference type="KEGG" id="doe:DENOEST_3813"/>
<accession>A0A6S6Y5X9</accession>
<keyword evidence="2" id="KW-1185">Reference proteome</keyword>
<reference evidence="1 2" key="1">
    <citation type="submission" date="2020-03" db="EMBL/GenBank/DDBJ databases">
        <authorList>
            <consortium name="Genoscope - CEA"/>
            <person name="William W."/>
        </authorList>
    </citation>
    <scope>NUCLEOTIDE SEQUENCE [LARGE SCALE GENOMIC DNA]</scope>
    <source>
        <strain evidence="2">DSM 16959</strain>
    </source>
</reference>
<dbReference type="EMBL" id="LR778301">
    <property type="protein sequence ID" value="CAB1370967.1"/>
    <property type="molecule type" value="Genomic_DNA"/>
</dbReference>
<sequence>MLNTRPKKNSLRMKSTPYCSMAQKIFSWAFLIFTVSSSVLIQKPAKVYRSTYGSPENTLMRFLRLSS</sequence>
<name>A0A6S6Y5X9_9PROT</name>
<evidence type="ECO:0000313" key="1">
    <source>
        <dbReference type="EMBL" id="CAB1370967.1"/>
    </source>
</evidence>
<evidence type="ECO:0000313" key="2">
    <source>
        <dbReference type="Proteomes" id="UP000515733"/>
    </source>
</evidence>
<dbReference type="AlphaFoldDB" id="A0A6S6Y5X9"/>
<proteinExistence type="predicted"/>